<evidence type="ECO:0000256" key="1">
    <source>
        <dbReference type="SAM" id="MobiDB-lite"/>
    </source>
</evidence>
<organism evidence="3 4">
    <name type="scientific">Cudoniella acicularis</name>
    <dbReference type="NCBI Taxonomy" id="354080"/>
    <lineage>
        <taxon>Eukaryota</taxon>
        <taxon>Fungi</taxon>
        <taxon>Dikarya</taxon>
        <taxon>Ascomycota</taxon>
        <taxon>Pezizomycotina</taxon>
        <taxon>Leotiomycetes</taxon>
        <taxon>Helotiales</taxon>
        <taxon>Tricladiaceae</taxon>
        <taxon>Cudoniella</taxon>
    </lineage>
</organism>
<feature type="transmembrane region" description="Helical" evidence="2">
    <location>
        <begin position="328"/>
        <end position="348"/>
    </location>
</feature>
<evidence type="ECO:0000313" key="3">
    <source>
        <dbReference type="EMBL" id="KAF4627952.1"/>
    </source>
</evidence>
<keyword evidence="2" id="KW-1133">Transmembrane helix</keyword>
<dbReference type="Proteomes" id="UP000566819">
    <property type="component" value="Unassembled WGS sequence"/>
</dbReference>
<accession>A0A8H4RGY1</accession>
<name>A0A8H4RGY1_9HELO</name>
<keyword evidence="2" id="KW-0812">Transmembrane</keyword>
<evidence type="ECO:0000256" key="2">
    <source>
        <dbReference type="SAM" id="Phobius"/>
    </source>
</evidence>
<comment type="caution">
    <text evidence="3">The sequence shown here is derived from an EMBL/GenBank/DDBJ whole genome shotgun (WGS) entry which is preliminary data.</text>
</comment>
<sequence>MKAENPALHNYLPTSYRNGVYREDLEQGNGGPANGGPSSSSTRPRESQYPDEDLPPYEETLLIPKTPLSSQTTKPQLEPEAQTRRFWYQPPPALPFSNNQSSSADVLTCFPDYSTDANTLQQMIYEQASYPPTYYLELKGTHTETTYQSHRRGSRSGVSFNIGTQRNAGFSYGSGHRNRRSSISSRSSDGRTVNTVVDFFIRINITHLLTRGPDIPGQLELILDNVKGYRGGIYQRKTPTIGNFEAENQHEELKAWCDTYVADPSLLKSFRLERNIINHDTRKLEHLLRSLVKATGYRGNVSVEFPVTHRSVTVYSPGMINRCRMTTWIRWVFYLTFLWIFSWPFLFLSTAKYQVVKVVFPYANISPEDEEAGYQRRPTVMSETAWFYLWEKALRRGVLEKVECYQVDMGDEYRLATEEQAARTMNIRMDNPIGVYGVGAQFTGQPQRDGWGFDI</sequence>
<dbReference type="PANTHER" id="PTHR37848">
    <property type="entry name" value="EXPRESSED PROTEIN"/>
    <property type="match status" value="1"/>
</dbReference>
<evidence type="ECO:0000313" key="4">
    <source>
        <dbReference type="Proteomes" id="UP000566819"/>
    </source>
</evidence>
<feature type="region of interest" description="Disordered" evidence="1">
    <location>
        <begin position="1"/>
        <end position="57"/>
    </location>
</feature>
<reference evidence="3 4" key="1">
    <citation type="submission" date="2020-03" db="EMBL/GenBank/DDBJ databases">
        <title>Draft Genome Sequence of Cudoniella acicularis.</title>
        <authorList>
            <person name="Buettner E."/>
            <person name="Kellner H."/>
        </authorList>
    </citation>
    <scope>NUCLEOTIDE SEQUENCE [LARGE SCALE GENOMIC DNA]</scope>
    <source>
        <strain evidence="3 4">DSM 108380</strain>
    </source>
</reference>
<keyword evidence="2" id="KW-0472">Membrane</keyword>
<gene>
    <name evidence="3" type="ORF">G7Y89_g10201</name>
</gene>
<dbReference type="AlphaFoldDB" id="A0A8H4RGY1"/>
<dbReference type="EMBL" id="JAAMPI010000885">
    <property type="protein sequence ID" value="KAF4627952.1"/>
    <property type="molecule type" value="Genomic_DNA"/>
</dbReference>
<proteinExistence type="predicted"/>
<protein>
    <submittedName>
        <fullName evidence="3">Uncharacterized protein</fullName>
    </submittedName>
</protein>
<keyword evidence="4" id="KW-1185">Reference proteome</keyword>
<dbReference type="OrthoDB" id="203796at2759"/>
<dbReference type="PANTHER" id="PTHR37848:SF1">
    <property type="entry name" value="SUN DOMAIN-CONTAINING PROTEIN"/>
    <property type="match status" value="1"/>
</dbReference>
<feature type="region of interest" description="Disordered" evidence="1">
    <location>
        <begin position="169"/>
        <end position="189"/>
    </location>
</feature>